<dbReference type="eggNOG" id="KOG2887">
    <property type="taxonomic scope" value="Eukaryota"/>
</dbReference>
<reference evidence="12" key="1">
    <citation type="submission" date="2016-11" db="UniProtKB">
        <authorList>
            <consortium name="WormBaseParasite"/>
        </authorList>
    </citation>
    <scope>IDENTIFICATION</scope>
</reference>
<evidence type="ECO:0000256" key="3">
    <source>
        <dbReference type="ARBA" id="ARBA00022448"/>
    </source>
</evidence>
<feature type="region of interest" description="Disordered" evidence="10">
    <location>
        <begin position="1"/>
        <end position="30"/>
    </location>
</feature>
<dbReference type="GO" id="GO:0015031">
    <property type="term" value="P:protein transport"/>
    <property type="evidence" value="ECO:0007669"/>
    <property type="project" value="UniProtKB-KW"/>
</dbReference>
<comment type="subcellular location">
    <subcellularLocation>
        <location evidence="2 9">Membrane</location>
        <topology evidence="2 9">Multi-pass membrane protein</topology>
    </subcellularLocation>
</comment>
<evidence type="ECO:0000313" key="12">
    <source>
        <dbReference type="WBParaSite" id="Csp11.Scaffold629.g8155.t1"/>
    </source>
</evidence>
<name>A0A1I7UD78_9PELO</name>
<sequence length="162" mass="17735">MFGSVHRNSDPDNPNTLNGPRIPQGPETQPTVTTGMSWELRVQSFVGLFILSIIASFCGSYLLLLTKITGFCIMTSISALLSLSSTCCLMGPVGQIKKMFDKSRWVASSLYILFIALTLFSGLVLKNAPLAIVCTAGQYLAMAWYSLSYIPYAREAVAKIFF</sequence>
<evidence type="ECO:0000256" key="2">
    <source>
        <dbReference type="ARBA" id="ARBA00004141"/>
    </source>
</evidence>
<keyword evidence="3 9" id="KW-0813">Transport</keyword>
<evidence type="ECO:0000313" key="11">
    <source>
        <dbReference type="Proteomes" id="UP000095282"/>
    </source>
</evidence>
<dbReference type="GO" id="GO:0005737">
    <property type="term" value="C:cytoplasm"/>
    <property type="evidence" value="ECO:0007669"/>
    <property type="project" value="UniProtKB-ARBA"/>
</dbReference>
<keyword evidence="11" id="KW-1185">Reference proteome</keyword>
<evidence type="ECO:0000256" key="9">
    <source>
        <dbReference type="RuleBase" id="RU363111"/>
    </source>
</evidence>
<feature type="transmembrane region" description="Helical" evidence="9">
    <location>
        <begin position="45"/>
        <end position="62"/>
    </location>
</feature>
<dbReference type="WBParaSite" id="Csp11.Scaffold629.g8155.t1">
    <property type="protein sequence ID" value="Csp11.Scaffold629.g8155.t1"/>
    <property type="gene ID" value="Csp11.Scaffold629.g8155"/>
</dbReference>
<dbReference type="STRING" id="1561998.A0A1I7UD78"/>
<comment type="similarity">
    <text evidence="8 9">Belongs to the SFT2 family.</text>
</comment>
<evidence type="ECO:0000256" key="7">
    <source>
        <dbReference type="ARBA" id="ARBA00023136"/>
    </source>
</evidence>
<evidence type="ECO:0000256" key="8">
    <source>
        <dbReference type="ARBA" id="ARBA00025800"/>
    </source>
</evidence>
<feature type="transmembrane region" description="Helical" evidence="9">
    <location>
        <begin position="105"/>
        <end position="124"/>
    </location>
</feature>
<proteinExistence type="inferred from homology"/>
<feature type="transmembrane region" description="Helical" evidence="9">
    <location>
        <begin position="130"/>
        <end position="152"/>
    </location>
</feature>
<keyword evidence="7 9" id="KW-0472">Membrane</keyword>
<dbReference type="Pfam" id="PF04178">
    <property type="entry name" value="Got1"/>
    <property type="match status" value="1"/>
</dbReference>
<dbReference type="GO" id="GO:0016020">
    <property type="term" value="C:membrane"/>
    <property type="evidence" value="ECO:0007669"/>
    <property type="project" value="UniProtKB-SubCell"/>
</dbReference>
<organism evidence="11 12">
    <name type="scientific">Caenorhabditis tropicalis</name>
    <dbReference type="NCBI Taxonomy" id="1561998"/>
    <lineage>
        <taxon>Eukaryota</taxon>
        <taxon>Metazoa</taxon>
        <taxon>Ecdysozoa</taxon>
        <taxon>Nematoda</taxon>
        <taxon>Chromadorea</taxon>
        <taxon>Rhabditida</taxon>
        <taxon>Rhabditina</taxon>
        <taxon>Rhabditomorpha</taxon>
        <taxon>Rhabditoidea</taxon>
        <taxon>Rhabditidae</taxon>
        <taxon>Peloderinae</taxon>
        <taxon>Caenorhabditis</taxon>
    </lineage>
</organism>
<evidence type="ECO:0000256" key="6">
    <source>
        <dbReference type="ARBA" id="ARBA00022989"/>
    </source>
</evidence>
<dbReference type="InterPro" id="IPR011691">
    <property type="entry name" value="Vesicle_transpt_SFT2"/>
</dbReference>
<keyword evidence="5 9" id="KW-0653">Protein transport</keyword>
<feature type="transmembrane region" description="Helical" evidence="9">
    <location>
        <begin position="68"/>
        <end position="93"/>
    </location>
</feature>
<dbReference type="InterPro" id="IPR007305">
    <property type="entry name" value="Vesicle_transpt_Got1/SFT2"/>
</dbReference>
<dbReference type="PANTHER" id="PTHR23137:SF6">
    <property type="entry name" value="VESICLE TRANSPORT PROTEIN"/>
    <property type="match status" value="1"/>
</dbReference>
<dbReference type="Proteomes" id="UP000095282">
    <property type="component" value="Unplaced"/>
</dbReference>
<dbReference type="AlphaFoldDB" id="A0A1I7UD78"/>
<evidence type="ECO:0000256" key="1">
    <source>
        <dbReference type="ARBA" id="ARBA00003566"/>
    </source>
</evidence>
<evidence type="ECO:0000256" key="4">
    <source>
        <dbReference type="ARBA" id="ARBA00022692"/>
    </source>
</evidence>
<protein>
    <recommendedName>
        <fullName evidence="9">Vesicle transport protein</fullName>
    </recommendedName>
</protein>
<keyword evidence="6 9" id="KW-1133">Transmembrane helix</keyword>
<accession>A0A1I7UD78</accession>
<comment type="function">
    <text evidence="1 9">May be involved in fusion of retrograde transport vesicles derived from an endocytic compartment with the Golgi complex.</text>
</comment>
<keyword evidence="4 9" id="KW-0812">Transmembrane</keyword>
<evidence type="ECO:0000256" key="10">
    <source>
        <dbReference type="SAM" id="MobiDB-lite"/>
    </source>
</evidence>
<dbReference type="PANTHER" id="PTHR23137">
    <property type="entry name" value="VESICLE TRANSPORT PROTEIN-RELATED"/>
    <property type="match status" value="1"/>
</dbReference>
<evidence type="ECO:0000256" key="5">
    <source>
        <dbReference type="ARBA" id="ARBA00022927"/>
    </source>
</evidence>
<dbReference type="GO" id="GO:0016192">
    <property type="term" value="P:vesicle-mediated transport"/>
    <property type="evidence" value="ECO:0007669"/>
    <property type="project" value="InterPro"/>
</dbReference>
<dbReference type="GO" id="GO:0012505">
    <property type="term" value="C:endomembrane system"/>
    <property type="evidence" value="ECO:0007669"/>
    <property type="project" value="UniProtKB-ARBA"/>
</dbReference>